<gene>
    <name evidence="1" type="ORF">T265_14832</name>
</gene>
<name>A0A074Z5Y8_OPIVI</name>
<accession>A0A074Z5Y8</accession>
<evidence type="ECO:0000313" key="1">
    <source>
        <dbReference type="EMBL" id="KER22493.1"/>
    </source>
</evidence>
<dbReference type="KEGG" id="ovi:T265_14832"/>
<protein>
    <submittedName>
        <fullName evidence="1">Uncharacterized protein</fullName>
    </submittedName>
</protein>
<dbReference type="AlphaFoldDB" id="A0A074Z5Y8"/>
<organism evidence="1 2">
    <name type="scientific">Opisthorchis viverrini</name>
    <name type="common">Southeast Asian liver fluke</name>
    <dbReference type="NCBI Taxonomy" id="6198"/>
    <lineage>
        <taxon>Eukaryota</taxon>
        <taxon>Metazoa</taxon>
        <taxon>Spiralia</taxon>
        <taxon>Lophotrochozoa</taxon>
        <taxon>Platyhelminthes</taxon>
        <taxon>Trematoda</taxon>
        <taxon>Digenea</taxon>
        <taxon>Opisthorchiida</taxon>
        <taxon>Opisthorchiata</taxon>
        <taxon>Opisthorchiidae</taxon>
        <taxon>Opisthorchis</taxon>
    </lineage>
</organism>
<dbReference type="CTD" id="20328998"/>
<feature type="non-terminal residue" evidence="1">
    <location>
        <position position="174"/>
    </location>
</feature>
<keyword evidence="2" id="KW-1185">Reference proteome</keyword>
<dbReference type="EMBL" id="KL596895">
    <property type="protein sequence ID" value="KER22493.1"/>
    <property type="molecule type" value="Genomic_DNA"/>
</dbReference>
<dbReference type="STRING" id="6198.A0A074Z5Y8"/>
<reference evidence="1 2" key="1">
    <citation type="submission" date="2013-11" db="EMBL/GenBank/DDBJ databases">
        <title>Opisthorchis viverrini - life in the bile duct.</title>
        <authorList>
            <person name="Young N.D."/>
            <person name="Nagarajan N."/>
            <person name="Lin S.J."/>
            <person name="Korhonen P.K."/>
            <person name="Jex A.R."/>
            <person name="Hall R.S."/>
            <person name="Safavi-Hemami H."/>
            <person name="Kaewkong W."/>
            <person name="Bertrand D."/>
            <person name="Gao S."/>
            <person name="Seet Q."/>
            <person name="Wongkham S."/>
            <person name="Teh B.T."/>
            <person name="Wongkham C."/>
            <person name="Intapan P.M."/>
            <person name="Maleewong W."/>
            <person name="Yang X."/>
            <person name="Hu M."/>
            <person name="Wang Z."/>
            <person name="Hofmann A."/>
            <person name="Sternberg P.W."/>
            <person name="Tan P."/>
            <person name="Wang J."/>
            <person name="Gasser R.B."/>
        </authorList>
    </citation>
    <scope>NUCLEOTIDE SEQUENCE [LARGE SCALE GENOMIC DNA]</scope>
</reference>
<evidence type="ECO:0000313" key="2">
    <source>
        <dbReference type="Proteomes" id="UP000054324"/>
    </source>
</evidence>
<feature type="non-terminal residue" evidence="1">
    <location>
        <position position="1"/>
    </location>
</feature>
<sequence length="174" mass="18608">VGSDATVCFVTISDSSPTAKLKNFRVCPAGTTVGEVKFCWEVSSPVTAVDVFYRELTTGRTCILPYDSAERGRRTRQVPASPLSTASVTIVGTKVQAWLSTSRVERVPPIVAGAVKVEQSDIQLKNIVKEGKTIQISLVDALWNPFNTPKIVAVLHDGCGACVGLVQPQCSGCR</sequence>
<dbReference type="RefSeq" id="XP_009173752.1">
    <property type="nucleotide sequence ID" value="XM_009175488.1"/>
</dbReference>
<dbReference type="GeneID" id="20328998"/>
<dbReference type="Proteomes" id="UP000054324">
    <property type="component" value="Unassembled WGS sequence"/>
</dbReference>
<proteinExistence type="predicted"/>